<accession>A0ABY2XCP4</accession>
<dbReference type="CDD" id="cd16442">
    <property type="entry name" value="BPL"/>
    <property type="match status" value="1"/>
</dbReference>
<keyword evidence="7" id="KW-1185">Reference proteome</keyword>
<name>A0ABY2XCP4_9RHOB</name>
<dbReference type="InterPro" id="IPR004143">
    <property type="entry name" value="BPL_LPL_catalytic"/>
</dbReference>
<protein>
    <recommendedName>
        <fullName evidence="3">biotin--[biotin carboxyl-carrier protein] ligase</fullName>
        <ecNumber evidence="3">6.3.4.15</ecNumber>
    </recommendedName>
</protein>
<comment type="caution">
    <text evidence="6">The sequence shown here is derived from an EMBL/GenBank/DDBJ whole genome shotgun (WGS) entry which is preliminary data.</text>
</comment>
<proteinExistence type="predicted"/>
<reference evidence="6 7" key="1">
    <citation type="submission" date="2019-05" db="EMBL/GenBank/DDBJ databases">
        <title>Marivita sp. nov. isolated from sea sediment.</title>
        <authorList>
            <person name="Kim W."/>
        </authorList>
    </citation>
    <scope>NUCLEOTIDE SEQUENCE [LARGE SCALE GENOMIC DNA]</scope>
    <source>
        <strain evidence="6 7">CAU 1492</strain>
    </source>
</reference>
<dbReference type="InterPro" id="IPR004408">
    <property type="entry name" value="Biotin_CoA_COase_ligase"/>
</dbReference>
<organism evidence="6 7">
    <name type="scientific">Arenibacterium halophilum</name>
    <dbReference type="NCBI Taxonomy" id="2583821"/>
    <lineage>
        <taxon>Bacteria</taxon>
        <taxon>Pseudomonadati</taxon>
        <taxon>Pseudomonadota</taxon>
        <taxon>Alphaproteobacteria</taxon>
        <taxon>Rhodobacterales</taxon>
        <taxon>Paracoccaceae</taxon>
        <taxon>Arenibacterium</taxon>
    </lineage>
</organism>
<dbReference type="GO" id="GO:0004077">
    <property type="term" value="F:biotin--[biotin carboxyl-carrier protein] ligase activity"/>
    <property type="evidence" value="ECO:0007669"/>
    <property type="project" value="UniProtKB-EC"/>
</dbReference>
<evidence type="ECO:0000256" key="2">
    <source>
        <dbReference type="ARBA" id="ARBA00023267"/>
    </source>
</evidence>
<evidence type="ECO:0000256" key="1">
    <source>
        <dbReference type="ARBA" id="ARBA00022598"/>
    </source>
</evidence>
<comment type="catalytic activity">
    <reaction evidence="4">
        <text>biotin + L-lysyl-[protein] + ATP = N(6)-biotinyl-L-lysyl-[protein] + AMP + diphosphate + H(+)</text>
        <dbReference type="Rhea" id="RHEA:11756"/>
        <dbReference type="Rhea" id="RHEA-COMP:9752"/>
        <dbReference type="Rhea" id="RHEA-COMP:10505"/>
        <dbReference type="ChEBI" id="CHEBI:15378"/>
        <dbReference type="ChEBI" id="CHEBI:29969"/>
        <dbReference type="ChEBI" id="CHEBI:30616"/>
        <dbReference type="ChEBI" id="CHEBI:33019"/>
        <dbReference type="ChEBI" id="CHEBI:57586"/>
        <dbReference type="ChEBI" id="CHEBI:83144"/>
        <dbReference type="ChEBI" id="CHEBI:456215"/>
        <dbReference type="EC" id="6.3.4.15"/>
    </reaction>
</comment>
<evidence type="ECO:0000313" key="7">
    <source>
        <dbReference type="Proteomes" id="UP001191082"/>
    </source>
</evidence>
<dbReference type="Gene3D" id="3.30.930.10">
    <property type="entry name" value="Bira Bifunctional Protein, Domain 2"/>
    <property type="match status" value="1"/>
</dbReference>
<evidence type="ECO:0000256" key="3">
    <source>
        <dbReference type="ARBA" id="ARBA00024227"/>
    </source>
</evidence>
<keyword evidence="2" id="KW-0092">Biotin</keyword>
<evidence type="ECO:0000313" key="6">
    <source>
        <dbReference type="EMBL" id="TMV14797.1"/>
    </source>
</evidence>
<gene>
    <name evidence="6" type="ORF">FGK64_02125</name>
</gene>
<dbReference type="PANTHER" id="PTHR12835">
    <property type="entry name" value="BIOTIN PROTEIN LIGASE"/>
    <property type="match status" value="1"/>
</dbReference>
<dbReference type="InterPro" id="IPR045864">
    <property type="entry name" value="aa-tRNA-synth_II/BPL/LPL"/>
</dbReference>
<dbReference type="EC" id="6.3.4.15" evidence="3"/>
<evidence type="ECO:0000259" key="5">
    <source>
        <dbReference type="PROSITE" id="PS51733"/>
    </source>
</evidence>
<dbReference type="NCBIfam" id="TIGR00121">
    <property type="entry name" value="birA_ligase"/>
    <property type="match status" value="1"/>
</dbReference>
<dbReference type="Pfam" id="PF02237">
    <property type="entry name" value="BPL_C"/>
    <property type="match status" value="1"/>
</dbReference>
<dbReference type="Pfam" id="PF03099">
    <property type="entry name" value="BPL_LplA_LipB"/>
    <property type="match status" value="1"/>
</dbReference>
<dbReference type="PROSITE" id="PS51733">
    <property type="entry name" value="BPL_LPL_CATALYTIC"/>
    <property type="match status" value="1"/>
</dbReference>
<dbReference type="RefSeq" id="WP_138862150.1">
    <property type="nucleotide sequence ID" value="NZ_VCPC01000001.1"/>
</dbReference>
<dbReference type="EMBL" id="VCPC01000001">
    <property type="protein sequence ID" value="TMV14797.1"/>
    <property type="molecule type" value="Genomic_DNA"/>
</dbReference>
<dbReference type="InterPro" id="IPR003142">
    <property type="entry name" value="BPL_C"/>
</dbReference>
<dbReference type="Proteomes" id="UP001191082">
    <property type="component" value="Unassembled WGS sequence"/>
</dbReference>
<sequence>MSDWPDGYGRRILDTVDSTLNEAGRIAPGLSAPEWILARQQTAARGRRGRAWHMPPGNLACTLVLRLDEPPQRIALRSFVSALALFDACAEVLGDSAKLSLKWPNDVLLNGGKFAGILLETLGGAGQGGTVLAIGIGANLATAPEPTEVESRALRPVSVLGETGVSLDPEMFLTHLAAHYAKRETQFTTYGFDTIRQAWLAHAARLGETIVARTGTTETEGRFDTVDSDGNLVLVTSSGPVRIPAADVYF</sequence>
<dbReference type="SUPFAM" id="SSF55681">
    <property type="entry name" value="Class II aaRS and biotin synthetases"/>
    <property type="match status" value="1"/>
</dbReference>
<dbReference type="PANTHER" id="PTHR12835:SF5">
    <property type="entry name" value="BIOTIN--PROTEIN LIGASE"/>
    <property type="match status" value="1"/>
</dbReference>
<feature type="domain" description="BPL/LPL catalytic" evidence="5">
    <location>
        <begin position="6"/>
        <end position="188"/>
    </location>
</feature>
<evidence type="ECO:0000256" key="4">
    <source>
        <dbReference type="ARBA" id="ARBA00047846"/>
    </source>
</evidence>
<keyword evidence="1 6" id="KW-0436">Ligase</keyword>